<dbReference type="InterPro" id="IPR001128">
    <property type="entry name" value="Cyt_P450"/>
</dbReference>
<dbReference type="GO" id="GO:0005506">
    <property type="term" value="F:iron ion binding"/>
    <property type="evidence" value="ECO:0007669"/>
    <property type="project" value="InterPro"/>
</dbReference>
<dbReference type="PRINTS" id="PR00385">
    <property type="entry name" value="P450"/>
</dbReference>
<evidence type="ECO:0000313" key="14">
    <source>
        <dbReference type="Proteomes" id="UP001054889"/>
    </source>
</evidence>
<comment type="caution">
    <text evidence="13">The sequence shown here is derived from an EMBL/GenBank/DDBJ whole genome shotgun (WGS) entry which is preliminary data.</text>
</comment>
<dbReference type="EMBL" id="BQKI01000001">
    <property type="protein sequence ID" value="GJM84654.1"/>
    <property type="molecule type" value="Genomic_DNA"/>
</dbReference>
<evidence type="ECO:0000256" key="7">
    <source>
        <dbReference type="ARBA" id="ARBA00022989"/>
    </source>
</evidence>
<reference evidence="13" key="2">
    <citation type="submission" date="2021-12" db="EMBL/GenBank/DDBJ databases">
        <title>Resequencing data analysis of finger millet.</title>
        <authorList>
            <person name="Hatakeyama M."/>
            <person name="Aluri S."/>
            <person name="Balachadran M.T."/>
            <person name="Sivarajan S.R."/>
            <person name="Poveda L."/>
            <person name="Shimizu-Inatsugi R."/>
            <person name="Schlapbach R."/>
            <person name="Sreeman S.M."/>
            <person name="Shimizu K.K."/>
        </authorList>
    </citation>
    <scope>NUCLEOTIDE SEQUENCE</scope>
</reference>
<dbReference type="InterPro" id="IPR017972">
    <property type="entry name" value="Cyt_P450_CS"/>
</dbReference>
<reference evidence="13" key="1">
    <citation type="journal article" date="2018" name="DNA Res.">
        <title>Multiple hybrid de novo genome assembly of finger millet, an orphan allotetraploid crop.</title>
        <authorList>
            <person name="Hatakeyama M."/>
            <person name="Aluri S."/>
            <person name="Balachadran M.T."/>
            <person name="Sivarajan S.R."/>
            <person name="Patrignani A."/>
            <person name="Gruter S."/>
            <person name="Poveda L."/>
            <person name="Shimizu-Inatsugi R."/>
            <person name="Baeten J."/>
            <person name="Francoijs K.J."/>
            <person name="Nataraja K.N."/>
            <person name="Reddy Y.A.N."/>
            <person name="Phadnis S."/>
            <person name="Ravikumar R.L."/>
            <person name="Schlapbach R."/>
            <person name="Sreeman S.M."/>
            <person name="Shimizu K.K."/>
        </authorList>
    </citation>
    <scope>NUCLEOTIDE SEQUENCE</scope>
</reference>
<evidence type="ECO:0000256" key="6">
    <source>
        <dbReference type="ARBA" id="ARBA00022723"/>
    </source>
</evidence>
<dbReference type="Pfam" id="PF00067">
    <property type="entry name" value="p450"/>
    <property type="match status" value="1"/>
</dbReference>
<accession>A0AAV5BH78</accession>
<evidence type="ECO:0008006" key="15">
    <source>
        <dbReference type="Google" id="ProtNLM"/>
    </source>
</evidence>
<evidence type="ECO:0000256" key="8">
    <source>
        <dbReference type="ARBA" id="ARBA00023002"/>
    </source>
</evidence>
<evidence type="ECO:0000313" key="13">
    <source>
        <dbReference type="EMBL" id="GJM84654.1"/>
    </source>
</evidence>
<keyword evidence="5" id="KW-0812">Transmembrane</keyword>
<dbReference type="InterPro" id="IPR036396">
    <property type="entry name" value="Cyt_P450_sf"/>
</dbReference>
<name>A0AAV5BH78_ELECO</name>
<evidence type="ECO:0000256" key="2">
    <source>
        <dbReference type="ARBA" id="ARBA00004167"/>
    </source>
</evidence>
<proteinExistence type="inferred from homology"/>
<keyword evidence="4 11" id="KW-0349">Heme</keyword>
<dbReference type="GO" id="GO:0051502">
    <property type="term" value="P:diterpene phytoalexin biosynthetic process"/>
    <property type="evidence" value="ECO:0007669"/>
    <property type="project" value="UniProtKB-ARBA"/>
</dbReference>
<evidence type="ECO:0000256" key="12">
    <source>
        <dbReference type="RuleBase" id="RU000461"/>
    </source>
</evidence>
<dbReference type="GO" id="GO:0020037">
    <property type="term" value="F:heme binding"/>
    <property type="evidence" value="ECO:0007669"/>
    <property type="project" value="InterPro"/>
</dbReference>
<dbReference type="FunFam" id="1.10.630.10:FF:000008">
    <property type="entry name" value="Cytochrome P450 71D8"/>
    <property type="match status" value="1"/>
</dbReference>
<evidence type="ECO:0000256" key="9">
    <source>
        <dbReference type="ARBA" id="ARBA00023004"/>
    </source>
</evidence>
<dbReference type="CDD" id="cd11072">
    <property type="entry name" value="CYP71-like"/>
    <property type="match status" value="1"/>
</dbReference>
<organism evidence="13 14">
    <name type="scientific">Eleusine coracana subsp. coracana</name>
    <dbReference type="NCBI Taxonomy" id="191504"/>
    <lineage>
        <taxon>Eukaryota</taxon>
        <taxon>Viridiplantae</taxon>
        <taxon>Streptophyta</taxon>
        <taxon>Embryophyta</taxon>
        <taxon>Tracheophyta</taxon>
        <taxon>Spermatophyta</taxon>
        <taxon>Magnoliopsida</taxon>
        <taxon>Liliopsida</taxon>
        <taxon>Poales</taxon>
        <taxon>Poaceae</taxon>
        <taxon>PACMAD clade</taxon>
        <taxon>Chloridoideae</taxon>
        <taxon>Cynodonteae</taxon>
        <taxon>Eleusininae</taxon>
        <taxon>Eleusine</taxon>
    </lineage>
</organism>
<dbReference type="PANTHER" id="PTHR47955:SF19">
    <property type="entry name" value="CYTOCHROME P450 71A9-LIKE ISOFORM X1"/>
    <property type="match status" value="1"/>
</dbReference>
<keyword evidence="10 12" id="KW-0503">Monooxygenase</keyword>
<comment type="cofactor">
    <cofactor evidence="1 11">
        <name>heme</name>
        <dbReference type="ChEBI" id="CHEBI:30413"/>
    </cofactor>
</comment>
<protein>
    <recommendedName>
        <fullName evidence="15">Cytochrome P450</fullName>
    </recommendedName>
</protein>
<dbReference type="PRINTS" id="PR00463">
    <property type="entry name" value="EP450I"/>
</dbReference>
<keyword evidence="8 12" id="KW-0560">Oxidoreductase</keyword>
<evidence type="ECO:0000256" key="10">
    <source>
        <dbReference type="ARBA" id="ARBA00023033"/>
    </source>
</evidence>
<evidence type="ECO:0000256" key="3">
    <source>
        <dbReference type="ARBA" id="ARBA00010617"/>
    </source>
</evidence>
<evidence type="ECO:0000256" key="5">
    <source>
        <dbReference type="ARBA" id="ARBA00022692"/>
    </source>
</evidence>
<evidence type="ECO:0000256" key="4">
    <source>
        <dbReference type="ARBA" id="ARBA00022617"/>
    </source>
</evidence>
<keyword evidence="9 11" id="KW-0408">Iron</keyword>
<keyword evidence="7" id="KW-0472">Membrane</keyword>
<keyword evidence="7" id="KW-1133">Transmembrane helix</keyword>
<comment type="subcellular location">
    <subcellularLocation>
        <location evidence="2">Membrane</location>
        <topology evidence="2">Single-pass membrane protein</topology>
    </subcellularLocation>
</comment>
<dbReference type="GO" id="GO:0016709">
    <property type="term" value="F:oxidoreductase activity, acting on paired donors, with incorporation or reduction of molecular oxygen, NAD(P)H as one donor, and incorporation of one atom of oxygen"/>
    <property type="evidence" value="ECO:0007669"/>
    <property type="project" value="UniProtKB-ARBA"/>
</dbReference>
<keyword evidence="6 11" id="KW-0479">Metal-binding</keyword>
<sequence length="503" mass="56531">MEDKTILAVAVAVLFVVISKKLKSFLIGKPKLNLPPGPWTLPVIGSLHHLGTNPLIHRTFRRLAEKHGPLMLFHFGEIPMLVVSSPEAAQAVMKTHDTSFADRFTNPSLATLTYDKTDMVFAPYGERWRQLRKICVLEMLSAARVQSFRSIREEEVARFLRSVTDSASSGTAMDVTKGISKFINDTFVRECVGSRCQHQDEYLRVFHQAVQLTSGLSLSDMFPSSKMMQLLSTAPRAALACRERIQRILEQIIQEKTEAMDRGDKSILGVLLRLQKDGDTPIPLTNDTIVSFMFDLFGAGSDTSSITLNWCMTELVRYPGVMAKVQAEVRLAFKGKTTLNEDDLTGADLSYFRLVIKEALRLHPPAPFLIPRQTRETCRVMGYDIPKGTAVFVNAWAIARHPKYWDDAEEFRPERFEKNNLDYKGTNFEYLPFGAGRRMCPGTNLGLANIDLALASLLYHFDWELPNGMEPKDVDVWESVGLIATKKTSLMLQPITRIAPANA</sequence>
<dbReference type="GO" id="GO:0016020">
    <property type="term" value="C:membrane"/>
    <property type="evidence" value="ECO:0007669"/>
    <property type="project" value="UniProtKB-SubCell"/>
</dbReference>
<gene>
    <name evidence="13" type="primary">ga00344</name>
    <name evidence="13" type="ORF">PR202_ga00344</name>
</gene>
<dbReference type="Proteomes" id="UP001054889">
    <property type="component" value="Unassembled WGS sequence"/>
</dbReference>
<comment type="similarity">
    <text evidence="3 12">Belongs to the cytochrome P450 family.</text>
</comment>
<dbReference type="InterPro" id="IPR002401">
    <property type="entry name" value="Cyt_P450_E_grp-I"/>
</dbReference>
<dbReference type="SUPFAM" id="SSF48264">
    <property type="entry name" value="Cytochrome P450"/>
    <property type="match status" value="1"/>
</dbReference>
<dbReference type="AlphaFoldDB" id="A0AAV5BH78"/>
<evidence type="ECO:0000256" key="11">
    <source>
        <dbReference type="PIRSR" id="PIRSR602401-1"/>
    </source>
</evidence>
<dbReference type="Gene3D" id="1.10.630.10">
    <property type="entry name" value="Cytochrome P450"/>
    <property type="match status" value="1"/>
</dbReference>
<feature type="binding site" description="axial binding residue" evidence="11">
    <location>
        <position position="440"/>
    </location>
    <ligand>
        <name>heme</name>
        <dbReference type="ChEBI" id="CHEBI:30413"/>
    </ligand>
    <ligandPart>
        <name>Fe</name>
        <dbReference type="ChEBI" id="CHEBI:18248"/>
    </ligandPart>
</feature>
<dbReference type="PROSITE" id="PS00086">
    <property type="entry name" value="CYTOCHROME_P450"/>
    <property type="match status" value="1"/>
</dbReference>
<dbReference type="PANTHER" id="PTHR47955">
    <property type="entry name" value="CYTOCHROME P450 FAMILY 71 PROTEIN"/>
    <property type="match status" value="1"/>
</dbReference>
<keyword evidence="14" id="KW-1185">Reference proteome</keyword>
<evidence type="ECO:0000256" key="1">
    <source>
        <dbReference type="ARBA" id="ARBA00001971"/>
    </source>
</evidence>